<evidence type="ECO:0000313" key="1">
    <source>
        <dbReference type="EMBL" id="SHO50099.1"/>
    </source>
</evidence>
<dbReference type="RefSeq" id="WP_143170741.1">
    <property type="nucleotide sequence ID" value="NZ_FRFE01000017.1"/>
</dbReference>
<organism evidence="1 2">
    <name type="scientific">Desulfopila aestuarii DSM 18488</name>
    <dbReference type="NCBI Taxonomy" id="1121416"/>
    <lineage>
        <taxon>Bacteria</taxon>
        <taxon>Pseudomonadati</taxon>
        <taxon>Thermodesulfobacteriota</taxon>
        <taxon>Desulfobulbia</taxon>
        <taxon>Desulfobulbales</taxon>
        <taxon>Desulfocapsaceae</taxon>
        <taxon>Desulfopila</taxon>
    </lineage>
</organism>
<protein>
    <submittedName>
        <fullName evidence="1">Uncharacterized protein</fullName>
    </submittedName>
</protein>
<dbReference type="EMBL" id="FRFE01000017">
    <property type="protein sequence ID" value="SHO50099.1"/>
    <property type="molecule type" value="Genomic_DNA"/>
</dbReference>
<accession>A0A1M7YC02</accession>
<keyword evidence="2" id="KW-1185">Reference proteome</keyword>
<reference evidence="1 2" key="1">
    <citation type="submission" date="2016-12" db="EMBL/GenBank/DDBJ databases">
        <authorList>
            <person name="Song W.-J."/>
            <person name="Kurnit D.M."/>
        </authorList>
    </citation>
    <scope>NUCLEOTIDE SEQUENCE [LARGE SCALE GENOMIC DNA]</scope>
    <source>
        <strain evidence="1 2">DSM 18488</strain>
    </source>
</reference>
<evidence type="ECO:0000313" key="2">
    <source>
        <dbReference type="Proteomes" id="UP000184603"/>
    </source>
</evidence>
<gene>
    <name evidence="1" type="ORF">SAMN02745220_03251</name>
</gene>
<name>A0A1M7YC02_9BACT</name>
<dbReference type="AlphaFoldDB" id="A0A1M7YC02"/>
<dbReference type="Proteomes" id="UP000184603">
    <property type="component" value="Unassembled WGS sequence"/>
</dbReference>
<sequence length="88" mass="10296">MMVPEHFQREKIIKKSSPFAIDQKRDLKIQMTPILLPFEINITCFGFSATSKADLLEMLIDDMAGTFFLRKPNSKHINFFSLEFGFRH</sequence>
<proteinExistence type="predicted"/>